<gene>
    <name evidence="2" type="ORF">E2553_03515</name>
</gene>
<dbReference type="GeneID" id="97305177"/>
<dbReference type="Proteomes" id="UP000297385">
    <property type="component" value="Unassembled WGS sequence"/>
</dbReference>
<dbReference type="SUPFAM" id="SSF109604">
    <property type="entry name" value="HD-domain/PDEase-like"/>
    <property type="match status" value="1"/>
</dbReference>
<accession>A0A4Y8N393</accession>
<dbReference type="RefSeq" id="WP_134456049.1">
    <property type="nucleotide sequence ID" value="NZ_JBHMFL010000099.1"/>
</dbReference>
<dbReference type="PANTHER" id="PTHR35569:SF1">
    <property type="entry name" value="CYANAMIDE HYDRATASE DDI2-RELATED"/>
    <property type="match status" value="1"/>
</dbReference>
<proteinExistence type="predicted"/>
<name>A0A4Y8N393_9BURK</name>
<dbReference type="FunFam" id="1.10.3210.10:FF:000032">
    <property type="entry name" value="HD domain-containing protein"/>
    <property type="match status" value="1"/>
</dbReference>
<dbReference type="AlphaFoldDB" id="A0A4Y8N393"/>
<feature type="domain" description="HD" evidence="1">
    <location>
        <begin position="32"/>
        <end position="119"/>
    </location>
</feature>
<dbReference type="Pfam" id="PF01966">
    <property type="entry name" value="HD"/>
    <property type="match status" value="1"/>
</dbReference>
<dbReference type="PANTHER" id="PTHR35569">
    <property type="entry name" value="CYANAMIDE HYDRATASE DDI2-RELATED"/>
    <property type="match status" value="1"/>
</dbReference>
<evidence type="ECO:0000313" key="2">
    <source>
        <dbReference type="EMBL" id="TFE44174.1"/>
    </source>
</evidence>
<organism evidence="2 3">
    <name type="scientific">Paraburkholderia dipogonis</name>
    <dbReference type="NCBI Taxonomy" id="1211383"/>
    <lineage>
        <taxon>Bacteria</taxon>
        <taxon>Pseudomonadati</taxon>
        <taxon>Pseudomonadota</taxon>
        <taxon>Betaproteobacteria</taxon>
        <taxon>Burkholderiales</taxon>
        <taxon>Burkholderiaceae</taxon>
        <taxon>Paraburkholderia</taxon>
    </lineage>
</organism>
<evidence type="ECO:0000259" key="1">
    <source>
        <dbReference type="Pfam" id="PF01966"/>
    </source>
</evidence>
<evidence type="ECO:0000313" key="3">
    <source>
        <dbReference type="Proteomes" id="UP000297385"/>
    </source>
</evidence>
<sequence>MSTSIAGIHIPDSRLARAATDLVRDTENDLLFNHSRRVFLWGALTGARRNLAYDPELLYIGAMFHDMGLTPGYASKTDRFEVDGANAARDFLKSHGVNEYDIEQVWLSIALHTTPGVPEHLKPVVSLVTAGVEMDVLGLRYHEFDDAQRVGVVAAHPREQDFKNLIIDAFAQGTISKPETTFGNVKADVLEMKDPSYKRLNFCQIILGSAWDDSQAGHVHHAGCNHGAAAE</sequence>
<dbReference type="EMBL" id="SNVI01000001">
    <property type="protein sequence ID" value="TFE44174.1"/>
    <property type="molecule type" value="Genomic_DNA"/>
</dbReference>
<reference evidence="2 3" key="1">
    <citation type="submission" date="2019-03" db="EMBL/GenBank/DDBJ databases">
        <title>Complete Genome Sequence of Paraburkholderia dipogonis ICMP 19430T, a Nitrogen-fixing Symbiont of the South African Invasive Legume Dipogon lignosus in New Zealand.</title>
        <authorList>
            <person name="De Meyer S.E."/>
        </authorList>
    </citation>
    <scope>NUCLEOTIDE SEQUENCE [LARGE SCALE GENOMIC DNA]</scope>
    <source>
        <strain evidence="2 3">ICMP 19430</strain>
    </source>
</reference>
<comment type="caution">
    <text evidence="2">The sequence shown here is derived from an EMBL/GenBank/DDBJ whole genome shotgun (WGS) entry which is preliminary data.</text>
</comment>
<dbReference type="InterPro" id="IPR006674">
    <property type="entry name" value="HD_domain"/>
</dbReference>
<protein>
    <submittedName>
        <fullName evidence="2">HD domain-containing protein</fullName>
    </submittedName>
</protein>
<dbReference type="Gene3D" id="1.10.3210.10">
    <property type="entry name" value="Hypothetical protein af1432"/>
    <property type="match status" value="1"/>
</dbReference>